<proteinExistence type="predicted"/>
<gene>
    <name evidence="1" type="ORF">AMORRO_LOCUS4554</name>
</gene>
<keyword evidence="2" id="KW-1185">Reference proteome</keyword>
<organism evidence="1 2">
    <name type="scientific">Acaulospora morrowiae</name>
    <dbReference type="NCBI Taxonomy" id="94023"/>
    <lineage>
        <taxon>Eukaryota</taxon>
        <taxon>Fungi</taxon>
        <taxon>Fungi incertae sedis</taxon>
        <taxon>Mucoromycota</taxon>
        <taxon>Glomeromycotina</taxon>
        <taxon>Glomeromycetes</taxon>
        <taxon>Diversisporales</taxon>
        <taxon>Acaulosporaceae</taxon>
        <taxon>Acaulospora</taxon>
    </lineage>
</organism>
<dbReference type="SUPFAM" id="SSF47095">
    <property type="entry name" value="HMG-box"/>
    <property type="match status" value="1"/>
</dbReference>
<dbReference type="AlphaFoldDB" id="A0A9N9FDU7"/>
<reference evidence="1" key="1">
    <citation type="submission" date="2021-06" db="EMBL/GenBank/DDBJ databases">
        <authorList>
            <person name="Kallberg Y."/>
            <person name="Tangrot J."/>
            <person name="Rosling A."/>
        </authorList>
    </citation>
    <scope>NUCLEOTIDE SEQUENCE</scope>
    <source>
        <strain evidence="1">CL551</strain>
    </source>
</reference>
<accession>A0A9N9FDU7</accession>
<protein>
    <submittedName>
        <fullName evidence="1">4829_t:CDS:1</fullName>
    </submittedName>
</protein>
<dbReference type="EMBL" id="CAJVPV010002520">
    <property type="protein sequence ID" value="CAG8528470.1"/>
    <property type="molecule type" value="Genomic_DNA"/>
</dbReference>
<dbReference type="InterPro" id="IPR036910">
    <property type="entry name" value="HMG_box_dom_sf"/>
</dbReference>
<comment type="caution">
    <text evidence="1">The sequence shown here is derived from an EMBL/GenBank/DDBJ whole genome shotgun (WGS) entry which is preliminary data.</text>
</comment>
<evidence type="ECO:0000313" key="1">
    <source>
        <dbReference type="EMBL" id="CAG8528470.1"/>
    </source>
</evidence>
<sequence>MTKNAKNGNGYLIFRTIKLVERQDRNNPIKMVDHSDATSREWNELPQEEQLIYLQIHEILSGKYKVDFNDLRLLVFHYDPALKLNDKVLENDEDNFRLYPQYKKWYDLIKGKGSGSTTPEEPPPPPKNNFYESIEATNEDYFYAYSPAPEEIDYDHDRLLNSYCNSHEYLLNQCYYNFHEYMLNQYYYNFHGSQC</sequence>
<evidence type="ECO:0000313" key="2">
    <source>
        <dbReference type="Proteomes" id="UP000789342"/>
    </source>
</evidence>
<dbReference type="Proteomes" id="UP000789342">
    <property type="component" value="Unassembled WGS sequence"/>
</dbReference>
<dbReference type="OrthoDB" id="10482477at2759"/>
<name>A0A9N9FDU7_9GLOM</name>